<keyword evidence="2 4" id="KW-0813">Transport</keyword>
<evidence type="ECO:0000256" key="6">
    <source>
        <dbReference type="SAM" id="SignalP"/>
    </source>
</evidence>
<feature type="region of interest" description="Disordered" evidence="5">
    <location>
        <begin position="125"/>
        <end position="152"/>
    </location>
</feature>
<gene>
    <name evidence="7" type="ORF">MKF32_01545</name>
</gene>
<accession>A0ABY4XZN3</accession>
<sequence>MFKKWSGLFVIAACFLLVAACGNSSTKGSADSKSDKLHIVTTFYPMYEFTKQIVKDKGDVDLLIPSSVEPHDWEPTPKDIANIQDADLFVYNSEYMETWVPSAEKSMGQGHAVFVNASKGIDLMEGSEEEEHEEHEEHGEHEEHEHSHSHAMDPHVWLSPVLAQKEVENITAQIVKQDPDNKEYYEKNSKEYIAKLQDLDKLYRTTVKKAVKKEFITQHTAFSYLAKEYGLTQVPIAGLSPDQEPSAADLAKLKTYAKEHNVKVIYFEEIASSKVAETLASEIGAKTEVLNTLEGLSKEEQDKGLGYIDIMKQNLDALKDSLLDKS</sequence>
<keyword evidence="8" id="KW-1185">Reference proteome</keyword>
<evidence type="ECO:0000313" key="7">
    <source>
        <dbReference type="EMBL" id="USP95815.1"/>
    </source>
</evidence>
<proteinExistence type="inferred from homology"/>
<feature type="signal peptide" evidence="6">
    <location>
        <begin position="1"/>
        <end position="19"/>
    </location>
</feature>
<name>A0ABY4XZN3_BACVA</name>
<reference evidence="7" key="1">
    <citation type="submission" date="2022-02" db="EMBL/GenBank/DDBJ databases">
        <title>Draft Genome Sequence of Bacillus vallismortis Strain BL01, Isolated from Artemisia lerchiana Web. Roots.</title>
        <authorList>
            <person name="Chebotar V.K."/>
            <person name="Gancheva M.S."/>
            <person name="Chizhevskaya E.P."/>
            <person name="Komarova O.V."/>
            <person name="Baganova M.E."/>
            <person name="Zaplatkin A.N."/>
            <person name="Pishchik V.N."/>
        </authorList>
    </citation>
    <scope>NUCLEOTIDE SEQUENCE</scope>
    <source>
        <strain evidence="7">BL01</strain>
    </source>
</reference>
<dbReference type="InterPro" id="IPR006127">
    <property type="entry name" value="ZnuA-like"/>
</dbReference>
<evidence type="ECO:0000256" key="4">
    <source>
        <dbReference type="RuleBase" id="RU003512"/>
    </source>
</evidence>
<protein>
    <submittedName>
        <fullName evidence="7">Metal ABC transporter substrate-binding protein</fullName>
    </submittedName>
</protein>
<dbReference type="SUPFAM" id="SSF53807">
    <property type="entry name" value="Helical backbone' metal receptor"/>
    <property type="match status" value="1"/>
</dbReference>
<feature type="compositionally biased region" description="Basic and acidic residues" evidence="5">
    <location>
        <begin position="135"/>
        <end position="152"/>
    </location>
</feature>
<dbReference type="InterPro" id="IPR006128">
    <property type="entry name" value="Lipoprotein_PsaA-like"/>
</dbReference>
<dbReference type="EMBL" id="CP092751">
    <property type="protein sequence ID" value="USP95815.1"/>
    <property type="molecule type" value="Genomic_DNA"/>
</dbReference>
<dbReference type="Gene3D" id="3.40.50.1980">
    <property type="entry name" value="Nitrogenase molybdenum iron protein domain"/>
    <property type="match status" value="2"/>
</dbReference>
<dbReference type="InterPro" id="IPR006129">
    <property type="entry name" value="AdhesinB"/>
</dbReference>
<evidence type="ECO:0000256" key="1">
    <source>
        <dbReference type="ARBA" id="ARBA00011028"/>
    </source>
</evidence>
<evidence type="ECO:0000256" key="3">
    <source>
        <dbReference type="ARBA" id="ARBA00022729"/>
    </source>
</evidence>
<dbReference type="RefSeq" id="WP_087993112.1">
    <property type="nucleotide sequence ID" value="NZ_CP092751.1"/>
</dbReference>
<comment type="similarity">
    <text evidence="1 4">Belongs to the bacterial solute-binding protein 9 family.</text>
</comment>
<dbReference type="PRINTS" id="PR00691">
    <property type="entry name" value="ADHESINB"/>
</dbReference>
<evidence type="ECO:0000256" key="5">
    <source>
        <dbReference type="SAM" id="MobiDB-lite"/>
    </source>
</evidence>
<dbReference type="Proteomes" id="UP001057348">
    <property type="component" value="Chromosome"/>
</dbReference>
<organism evidence="7 8">
    <name type="scientific">Bacillus vallismortis</name>
    <dbReference type="NCBI Taxonomy" id="72361"/>
    <lineage>
        <taxon>Bacteria</taxon>
        <taxon>Bacillati</taxon>
        <taxon>Bacillota</taxon>
        <taxon>Bacilli</taxon>
        <taxon>Bacillales</taxon>
        <taxon>Bacillaceae</taxon>
        <taxon>Bacillus</taxon>
    </lineage>
</organism>
<dbReference type="CDD" id="cd01017">
    <property type="entry name" value="AdcA"/>
    <property type="match status" value="1"/>
</dbReference>
<dbReference type="Pfam" id="PF01297">
    <property type="entry name" value="ZnuA"/>
    <property type="match status" value="1"/>
</dbReference>
<feature type="chain" id="PRO_5046840080" evidence="6">
    <location>
        <begin position="20"/>
        <end position="326"/>
    </location>
</feature>
<evidence type="ECO:0000256" key="2">
    <source>
        <dbReference type="ARBA" id="ARBA00022448"/>
    </source>
</evidence>
<dbReference type="PROSITE" id="PS51257">
    <property type="entry name" value="PROKAR_LIPOPROTEIN"/>
    <property type="match status" value="1"/>
</dbReference>
<keyword evidence="3 6" id="KW-0732">Signal</keyword>
<dbReference type="PANTHER" id="PTHR42953:SF3">
    <property type="entry name" value="HIGH-AFFINITY ZINC UPTAKE SYSTEM PROTEIN ZNUA"/>
    <property type="match status" value="1"/>
</dbReference>
<dbReference type="PANTHER" id="PTHR42953">
    <property type="entry name" value="HIGH-AFFINITY ZINC UPTAKE SYSTEM PROTEIN ZNUA-RELATED"/>
    <property type="match status" value="1"/>
</dbReference>
<dbReference type="PRINTS" id="PR00690">
    <property type="entry name" value="ADHESNFAMILY"/>
</dbReference>
<dbReference type="InterPro" id="IPR050492">
    <property type="entry name" value="Bact_metal-bind_prot9"/>
</dbReference>
<feature type="compositionally biased region" description="Acidic residues" evidence="5">
    <location>
        <begin position="125"/>
        <end position="134"/>
    </location>
</feature>
<evidence type="ECO:0000313" key="8">
    <source>
        <dbReference type="Proteomes" id="UP001057348"/>
    </source>
</evidence>